<reference evidence="2" key="1">
    <citation type="submission" date="2015-08" db="EMBL/GenBank/DDBJ databases">
        <authorList>
            <person name="Babu N.S."/>
            <person name="Beckwith C.J."/>
            <person name="Beseler K.G."/>
            <person name="Brison A."/>
            <person name="Carone J.V."/>
            <person name="Caskin T.P."/>
            <person name="Diamond M."/>
            <person name="Durham M.E."/>
            <person name="Foxe J.M."/>
            <person name="Go M."/>
            <person name="Henderson B.A."/>
            <person name="Jones I.B."/>
            <person name="McGettigan J.A."/>
            <person name="Micheletti S.J."/>
            <person name="Nasrallah M.E."/>
            <person name="Ortiz D."/>
            <person name="Piller C.R."/>
            <person name="Privatt S.R."/>
            <person name="Schneider S.L."/>
            <person name="Sharp S."/>
            <person name="Smith T.C."/>
            <person name="Stanton J.D."/>
            <person name="Ullery H.E."/>
            <person name="Wilson R.J."/>
            <person name="Serrano M.G."/>
            <person name="Buck G."/>
            <person name="Lee V."/>
            <person name="Wang Y."/>
            <person name="Carvalho R."/>
            <person name="Voegtly L."/>
            <person name="Shi R."/>
            <person name="Duckworth R."/>
            <person name="Johnson A."/>
            <person name="Loviza R."/>
            <person name="Walstead R."/>
            <person name="Shah Z."/>
            <person name="Kiflezghi M."/>
            <person name="Wade K."/>
            <person name="Ball S.L."/>
            <person name="Bradley K.W."/>
            <person name="Asai D.J."/>
            <person name="Bowman C.A."/>
            <person name="Russell D.A."/>
            <person name="Pope W.H."/>
            <person name="Jacobs-Sera D."/>
            <person name="Hendrix R.W."/>
            <person name="Hatfull G.F."/>
        </authorList>
    </citation>
    <scope>NUCLEOTIDE SEQUENCE</scope>
</reference>
<protein>
    <recommendedName>
        <fullName evidence="1">SAC3/GANP/THP3 conserved domain-containing protein</fullName>
    </recommendedName>
</protein>
<proteinExistence type="predicted"/>
<organism evidence="2">
    <name type="scientific">Auxenochlorella protothecoides</name>
    <name type="common">Green microalga</name>
    <name type="synonym">Chlorella protothecoides</name>
    <dbReference type="NCBI Taxonomy" id="3075"/>
    <lineage>
        <taxon>Eukaryota</taxon>
        <taxon>Viridiplantae</taxon>
        <taxon>Chlorophyta</taxon>
        <taxon>core chlorophytes</taxon>
        <taxon>Trebouxiophyceae</taxon>
        <taxon>Chlorellales</taxon>
        <taxon>Chlorellaceae</taxon>
        <taxon>Auxenochlorella</taxon>
    </lineage>
</organism>
<dbReference type="Gene3D" id="1.25.40.990">
    <property type="match status" value="1"/>
</dbReference>
<gene>
    <name evidence="2" type="ORF">g.40802</name>
</gene>
<dbReference type="InterPro" id="IPR005062">
    <property type="entry name" value="SAC3/GANP/THP3_conserved"/>
</dbReference>
<dbReference type="InterPro" id="IPR045107">
    <property type="entry name" value="SAC3/GANP/THP3"/>
</dbReference>
<dbReference type="EMBL" id="GDKF01007754">
    <property type="protein sequence ID" value="JAT70868.1"/>
    <property type="molecule type" value="Transcribed_RNA"/>
</dbReference>
<accession>A0A1D1ZV99</accession>
<name>A0A1D1ZV99_AUXPR</name>
<dbReference type="PANTHER" id="PTHR12436:SF4">
    <property type="entry name" value="LEUKOCYTE RECEPTOR CLUSTER MEMBER 8"/>
    <property type="match status" value="1"/>
</dbReference>
<dbReference type="Pfam" id="PF03399">
    <property type="entry name" value="SAC3_GANP"/>
    <property type="match status" value="1"/>
</dbReference>
<evidence type="ECO:0000313" key="2">
    <source>
        <dbReference type="EMBL" id="JAT70868.1"/>
    </source>
</evidence>
<dbReference type="GO" id="GO:0005634">
    <property type="term" value="C:nucleus"/>
    <property type="evidence" value="ECO:0007669"/>
    <property type="project" value="TreeGrafter"/>
</dbReference>
<evidence type="ECO:0000259" key="1">
    <source>
        <dbReference type="Pfam" id="PF03399"/>
    </source>
</evidence>
<sequence>MAKRKAASMFERMEELNRGFLLDASSAHAAAALQASAKLAAAPPAPSAPAPAPPGAVIRPLRLDAQEAARRHERRARFQEELAVGARAAGVGQRETLVQARRAGAAAEGRSTALEREFLRLTALPALEDVRPPGLLAESLALVKARWVQDHDYAYACAQLKSIRQDLTVQHVTSPLAVGVYETHARVALEAGDWAEFRQCHAGLLRLWADGADEVVPGSADEFEAYGVLLAAAGGAASRQASALGAELRGAAARCAARGTGPGPMLRHALASVAAHRAGNWREAARLAAAAPRMASYCLDLLRPGLRDHAFAAILSAYATEVELGTLAPWLGFATLKAAARWLRGQGAVVTRGCLDVRASRQGVRARRAAPECNGREGA</sequence>
<dbReference type="AlphaFoldDB" id="A0A1D1ZV99"/>
<feature type="domain" description="SAC3/GANP/THP3 conserved" evidence="1">
    <location>
        <begin position="124"/>
        <end position="347"/>
    </location>
</feature>
<dbReference type="PANTHER" id="PTHR12436">
    <property type="entry name" value="80 KDA MCM3-ASSOCIATED PROTEIN"/>
    <property type="match status" value="1"/>
</dbReference>